<evidence type="ECO:0000256" key="5">
    <source>
        <dbReference type="ARBA" id="ARBA00023242"/>
    </source>
</evidence>
<dbReference type="GO" id="GO:0031491">
    <property type="term" value="F:nucleosome binding"/>
    <property type="evidence" value="ECO:0007669"/>
    <property type="project" value="TreeGrafter"/>
</dbReference>
<keyword evidence="10" id="KW-1185">Reference proteome</keyword>
<dbReference type="GO" id="GO:0008023">
    <property type="term" value="C:transcription elongation factor complex"/>
    <property type="evidence" value="ECO:0007669"/>
    <property type="project" value="TreeGrafter"/>
</dbReference>
<evidence type="ECO:0000256" key="7">
    <source>
        <dbReference type="SAM" id="MobiDB-lite"/>
    </source>
</evidence>
<feature type="compositionally biased region" description="Acidic residues" evidence="7">
    <location>
        <begin position="32"/>
        <end position="73"/>
    </location>
</feature>
<feature type="compositionally biased region" description="Basic and acidic residues" evidence="7">
    <location>
        <begin position="1493"/>
        <end position="1506"/>
    </location>
</feature>
<dbReference type="GO" id="GO:0042393">
    <property type="term" value="F:histone binding"/>
    <property type="evidence" value="ECO:0007669"/>
    <property type="project" value="TreeGrafter"/>
</dbReference>
<dbReference type="SUPFAM" id="SSF158832">
    <property type="entry name" value="Tex N-terminal region-like"/>
    <property type="match status" value="1"/>
</dbReference>
<evidence type="ECO:0000313" key="9">
    <source>
        <dbReference type="EMBL" id="KAF3970491.1"/>
    </source>
</evidence>
<dbReference type="SUPFAM" id="SSF47781">
    <property type="entry name" value="RuvA domain 2-like"/>
    <property type="match status" value="2"/>
</dbReference>
<organism evidence="9 10">
    <name type="scientific">Castanea mollissima</name>
    <name type="common">Chinese chestnut</name>
    <dbReference type="NCBI Taxonomy" id="60419"/>
    <lineage>
        <taxon>Eukaryota</taxon>
        <taxon>Viridiplantae</taxon>
        <taxon>Streptophyta</taxon>
        <taxon>Embryophyta</taxon>
        <taxon>Tracheophyta</taxon>
        <taxon>Spermatophyta</taxon>
        <taxon>Magnoliopsida</taxon>
        <taxon>eudicotyledons</taxon>
        <taxon>Gunneridae</taxon>
        <taxon>Pentapetalae</taxon>
        <taxon>rosids</taxon>
        <taxon>fabids</taxon>
        <taxon>Fagales</taxon>
        <taxon>Fagaceae</taxon>
        <taxon>Castanea</taxon>
    </lineage>
</organism>
<dbReference type="FunFam" id="1.10.150.850:FF:000001">
    <property type="entry name" value="Transcription elongation factor spt6"/>
    <property type="match status" value="1"/>
</dbReference>
<evidence type="ECO:0000256" key="4">
    <source>
        <dbReference type="ARBA" id="ARBA00023163"/>
    </source>
</evidence>
<comment type="similarity">
    <text evidence="2 6">Belongs to the SPT6 family.</text>
</comment>
<dbReference type="GO" id="GO:0009793">
    <property type="term" value="P:embryo development ending in seed dormancy"/>
    <property type="evidence" value="ECO:0007669"/>
    <property type="project" value="UniProtKB-ARBA"/>
</dbReference>
<dbReference type="OrthoDB" id="995477at2759"/>
<dbReference type="GO" id="GO:0034728">
    <property type="term" value="P:nucleosome organization"/>
    <property type="evidence" value="ECO:0007669"/>
    <property type="project" value="TreeGrafter"/>
</dbReference>
<dbReference type="PROSITE" id="PS50126">
    <property type="entry name" value="S1"/>
    <property type="match status" value="1"/>
</dbReference>
<gene>
    <name evidence="9" type="ORF">CMV_005823</name>
</gene>
<feature type="compositionally biased region" description="Basic and acidic residues" evidence="7">
    <location>
        <begin position="1473"/>
        <end position="1485"/>
    </location>
</feature>
<dbReference type="FunFam" id="3.30.505.10:FF:000050">
    <property type="entry name" value="Transcription elongation factor spt6"/>
    <property type="match status" value="1"/>
</dbReference>
<feature type="compositionally biased region" description="Acidic residues" evidence="7">
    <location>
        <begin position="154"/>
        <end position="196"/>
    </location>
</feature>
<dbReference type="InterPro" id="IPR036860">
    <property type="entry name" value="SH2_dom_sf"/>
</dbReference>
<dbReference type="Gene3D" id="1.10.10.650">
    <property type="entry name" value="RuvA domain 2-like"/>
    <property type="match status" value="1"/>
</dbReference>
<dbReference type="EMBL" id="JRKL02000527">
    <property type="protein sequence ID" value="KAF3970491.1"/>
    <property type="molecule type" value="Genomic_DNA"/>
</dbReference>
<dbReference type="PIRSF" id="PIRSF036947">
    <property type="entry name" value="Spt6"/>
    <property type="match status" value="1"/>
</dbReference>
<evidence type="ECO:0000259" key="8">
    <source>
        <dbReference type="PROSITE" id="PS50126"/>
    </source>
</evidence>
<dbReference type="Pfam" id="PF14639">
    <property type="entry name" value="YqgF"/>
    <property type="match status" value="1"/>
</dbReference>
<feature type="compositionally biased region" description="Acidic residues" evidence="7">
    <location>
        <begin position="88"/>
        <end position="98"/>
    </location>
</feature>
<reference evidence="9" key="1">
    <citation type="submission" date="2020-03" db="EMBL/GenBank/DDBJ databases">
        <title>Castanea mollissima Vanexum genome sequencing.</title>
        <authorList>
            <person name="Staton M."/>
        </authorList>
    </citation>
    <scope>NUCLEOTIDE SEQUENCE</scope>
    <source>
        <tissue evidence="9">Leaf</tissue>
    </source>
</reference>
<dbReference type="Gene3D" id="1.10.3500.10">
    <property type="entry name" value="Tex N-terminal region-like"/>
    <property type="match status" value="1"/>
</dbReference>
<feature type="compositionally biased region" description="Polar residues" evidence="7">
    <location>
        <begin position="1625"/>
        <end position="1635"/>
    </location>
</feature>
<dbReference type="Gene3D" id="3.30.420.140">
    <property type="entry name" value="YqgF/RNase H-like domain"/>
    <property type="match status" value="1"/>
</dbReference>
<dbReference type="InterPro" id="IPR041692">
    <property type="entry name" value="HHH_9"/>
</dbReference>
<dbReference type="SUPFAM" id="SSF55550">
    <property type="entry name" value="SH2 domain"/>
    <property type="match status" value="1"/>
</dbReference>
<evidence type="ECO:0000256" key="1">
    <source>
        <dbReference type="ARBA" id="ARBA00004123"/>
    </source>
</evidence>
<dbReference type="PANTHER" id="PTHR10145">
    <property type="entry name" value="TRANSCRIPTION ELONGATION FACTOR SPT6"/>
    <property type="match status" value="1"/>
</dbReference>
<dbReference type="FunFam" id="1.10.3500.10:FF:000004">
    <property type="entry name" value="Transcription elongation factor spt6"/>
    <property type="match status" value="1"/>
</dbReference>
<feature type="domain" description="S1 motif" evidence="8">
    <location>
        <begin position="1125"/>
        <end position="1195"/>
    </location>
</feature>
<feature type="region of interest" description="Disordered" evidence="7">
    <location>
        <begin position="1448"/>
        <end position="1679"/>
    </location>
</feature>
<accession>A0A8J4RBV5</accession>
<comment type="caution">
    <text evidence="9">The sequence shown here is derived from an EMBL/GenBank/DDBJ whole genome shotgun (WGS) entry which is preliminary data.</text>
</comment>
<dbReference type="InterPro" id="IPR035018">
    <property type="entry name" value="Spt6_SH2_C"/>
</dbReference>
<evidence type="ECO:0000313" key="10">
    <source>
        <dbReference type="Proteomes" id="UP000737018"/>
    </source>
</evidence>
<dbReference type="Gene3D" id="1.10.150.850">
    <property type="entry name" value="Spt6, helix-hairpin-helix domain"/>
    <property type="match status" value="1"/>
</dbReference>
<dbReference type="Gene3D" id="2.40.50.140">
    <property type="entry name" value="Nucleic acid-binding proteins"/>
    <property type="match status" value="1"/>
</dbReference>
<dbReference type="Pfam" id="PF14635">
    <property type="entry name" value="HHH_7"/>
    <property type="match status" value="1"/>
</dbReference>
<feature type="compositionally biased region" description="Basic residues" evidence="7">
    <location>
        <begin position="203"/>
        <end position="212"/>
    </location>
</feature>
<feature type="compositionally biased region" description="Basic and acidic residues" evidence="7">
    <location>
        <begin position="142"/>
        <end position="153"/>
    </location>
</feature>
<dbReference type="CDD" id="cd09918">
    <property type="entry name" value="SH2_Nterm_SPT6_like"/>
    <property type="match status" value="1"/>
</dbReference>
<dbReference type="FunFam" id="1.10.10.650:FF:000003">
    <property type="entry name" value="Transcription elongation factor spt6"/>
    <property type="match status" value="1"/>
</dbReference>
<keyword evidence="4 6" id="KW-0804">Transcription</keyword>
<dbReference type="Proteomes" id="UP000737018">
    <property type="component" value="Unassembled WGS sequence"/>
</dbReference>
<feature type="compositionally biased region" description="Basic and acidic residues" evidence="7">
    <location>
        <begin position="1535"/>
        <end position="1554"/>
    </location>
</feature>
<feature type="compositionally biased region" description="Basic and acidic residues" evidence="7">
    <location>
        <begin position="21"/>
        <end position="31"/>
    </location>
</feature>
<name>A0A8J4RBV5_9ROSI</name>
<dbReference type="InterPro" id="IPR049540">
    <property type="entry name" value="Spt6-like_S1"/>
</dbReference>
<dbReference type="FunFam" id="2.40.50.140:FF:000256">
    <property type="entry name" value="Transcription elongation factor spt6"/>
    <property type="match status" value="1"/>
</dbReference>
<dbReference type="InterPro" id="IPR023319">
    <property type="entry name" value="Tex-like_HTH_dom_sf"/>
</dbReference>
<feature type="compositionally biased region" description="Gly residues" evidence="7">
    <location>
        <begin position="1576"/>
        <end position="1596"/>
    </location>
</feature>
<dbReference type="Gene3D" id="1.10.10.2740">
    <property type="entry name" value="Spt6, Death-like domain"/>
    <property type="match status" value="1"/>
</dbReference>
<dbReference type="FunFam" id="1.10.10.2740:FF:000002">
    <property type="entry name" value="Transcription elongation factor Spt6"/>
    <property type="match status" value="1"/>
</dbReference>
<dbReference type="InterPro" id="IPR010994">
    <property type="entry name" value="RuvA_2-like"/>
</dbReference>
<dbReference type="InterPro" id="IPR032706">
    <property type="entry name" value="Spt6_HHH"/>
</dbReference>
<dbReference type="SMART" id="SM00732">
    <property type="entry name" value="YqgFc"/>
    <property type="match status" value="1"/>
</dbReference>
<dbReference type="SMART" id="SM00316">
    <property type="entry name" value="S1"/>
    <property type="match status" value="1"/>
</dbReference>
<dbReference type="InterPro" id="IPR028231">
    <property type="entry name" value="Spt6_YqgF"/>
</dbReference>
<dbReference type="FunFam" id="3.30.420.140:FF:000006">
    <property type="entry name" value="Transcription elongation factor spt6"/>
    <property type="match status" value="1"/>
</dbReference>
<evidence type="ECO:0000256" key="3">
    <source>
        <dbReference type="ARBA" id="ARBA00023015"/>
    </source>
</evidence>
<feature type="compositionally biased region" description="Low complexity" evidence="7">
    <location>
        <begin position="1522"/>
        <end position="1534"/>
    </location>
</feature>
<dbReference type="FunFam" id="3.30.505.10:FF:000047">
    <property type="entry name" value="Transcription elongation factor spt6"/>
    <property type="match status" value="1"/>
</dbReference>
<keyword evidence="5 6" id="KW-0539">Nucleus</keyword>
<dbReference type="Pfam" id="PF17674">
    <property type="entry name" value="HHH_9"/>
    <property type="match status" value="1"/>
</dbReference>
<sequence length="1679" mass="189526">MGKNVVSDEEDELEVEDEDEREHVGGHGGGRDEDEEDEEDEEGQDEYEKDGFIVDDVDEEEEQDEEERADSDEERQRKKKRKKKENYTLDEDDYELLEDNNITIPRWKSKKFKRLKKAQGVSEEPSGLSDEEEMFGSGKGGRTAEEKLKRSLFGDDEVGAPLEDIAEEEEQAEDEEDGDIGEEDEMADFIVDEEDEHGAPPKGGRRPKKGGTRRAPGVSSSALQEAHEIFGDVDELLQLRKQGLDSTEWRERRLEDEFEPIVLSEKYMTEKDDQIKELDIPERMQISEESTGSPPLDDSIVEETAWIYYQLQSGTVPLFGKRGTGTVKEGGDLSIKKDDIMRFLDLLHVQKLDIPFIAMYRKEECLSLLKDPEQPEDDDENQDKNEKTPTLKWHKVLWAIQDLDRKWLLLQKRKSALQSYYNKRFEEESRRVYDVTRLNLNQQLFDSIMKSLKAAGSEREVDDVDSKFNLHFPSGEVGVDEGQYKRPKRKSLYSVCSKAGLWEVANKFGYSSEQFGLQLSLEKMRNDELEDPKETPEEMASNFTCAMFETPQAVLKGARHMAAVEISCEPCVRKHVRSNFMDHAVVSTCPTPDGNVAIDSFHQFAGVKWLREKPLSAFDDAQWLLIQKAEEERLLQVTVKMPERDLEKLINEFNEYYLSDGVSKSAQLWNEQRKLILQDALFGFLMPSMEKEARSLLTSRAKNWLLMEYGNVLWNKVSVGPYQRKETDINSDEEAAPRVMACCWGPGKPATTFVMLDSSGEVLDVLYTGSLTLRSQNVNDQQRKKNDQERVLKFMTDHQPHVVVLGAVNLSCTRLKEDIYEIIFKMVEENPRDVGHEMDGLSIVYGDESLPRLYENSRISSDQLPGQSGIVKRAVALGRYLQNPLAMIATLCGPGREILSWKLSSLENFLNPDEKYGMIEQVLVDVTNQVGVDINLAISHEWLFAPLQFISGLGPRKAASLQRSLVRAGAIFTRKDFVTVHGLGKKVFVNSVGFLRVRRSGLAASSSQFIDLLDDTRIHPESYNLAQELAKDVYDEDIRGDTNDDDDALEMAIEHVRDRPSILRSLDVDEYANGKNRANKRETFYDIKRELMQGFQDWRKQYEEPSQDDEFYMISGETEDTLAEGRIVQATVRRVQGQKAICVLESGLTGMLMKEDYSDDWREAELSDRLHEGDILTCKIKSIQKNRYQVFLVSKESEMRSNRLQYVRNADPYYLEDRSRLQSEQDKARKEKELAKKHFKPRMIVHPRFQNITLDEAKEFLSDKDPGESIISPSRHGPSHLTLTLKVYDGVYAQKDIVEGGKEHKDITSLLRIGKSLKIGEDTFEDLDEVMDRYVDPLVSHLKGMLSYRKFRKGTKAEVDELLRIEKSENPTRIVYCFGISHEHPGTFILTYVRSTNPHHEYIGLYPKGFKFRKRMFEDIDRLVAYFQRHIDDPQSAQSLRSVAARVPMRSPATGGSSGASGGSGWGGSTDEDNWRGQSYDRDRSSTPGSRTGRNDYRNGGGRDGHPSGLPRPYGGRGRGRGSYNSSRGNSSGNERQDSGYDAPKWDSTTKDGEDGWGSFPGAKVQNSPGREAFPGGWGGSGSGSGGGNSWGGGASGNENAGWGDAGTNDAGTDNGGSGWGTAPKRSSSQSQAGNGWSGGLSRNPRNLTCPFNPVQRALDWSGGRSGPMHGPVSGSGQS</sequence>
<feature type="compositionally biased region" description="Gly residues" evidence="7">
    <location>
        <begin position="1456"/>
        <end position="1468"/>
    </location>
</feature>
<dbReference type="InterPro" id="IPR006641">
    <property type="entry name" value="YqgF/RNaseH-like_dom"/>
</dbReference>
<dbReference type="InterPro" id="IPR012340">
    <property type="entry name" value="NA-bd_OB-fold"/>
</dbReference>
<dbReference type="SUPFAM" id="SSF53098">
    <property type="entry name" value="Ribonuclease H-like"/>
    <property type="match status" value="1"/>
</dbReference>
<dbReference type="InterPro" id="IPR028083">
    <property type="entry name" value="Spt6_acidic_N_dom"/>
</dbReference>
<dbReference type="Pfam" id="PF21710">
    <property type="entry name" value="Spt6_S1"/>
    <property type="match status" value="1"/>
</dbReference>
<comment type="function">
    <text evidence="6">Transcription elongation factor that enhances transcription elongation by RNA polymerase II (RNAPII).</text>
</comment>
<evidence type="ECO:0000256" key="2">
    <source>
        <dbReference type="ARBA" id="ARBA00009253"/>
    </source>
</evidence>
<feature type="compositionally biased region" description="Acidic residues" evidence="7">
    <location>
        <begin position="7"/>
        <end position="20"/>
    </location>
</feature>
<dbReference type="SUPFAM" id="SSF50249">
    <property type="entry name" value="Nucleic acid-binding proteins"/>
    <property type="match status" value="1"/>
</dbReference>
<dbReference type="InterPro" id="IPR023323">
    <property type="entry name" value="Tex-like_dom_sf"/>
</dbReference>
<keyword evidence="3" id="KW-0805">Transcription regulation</keyword>
<dbReference type="GO" id="GO:0003676">
    <property type="term" value="F:nucleic acid binding"/>
    <property type="evidence" value="ECO:0007669"/>
    <property type="project" value="InterPro"/>
</dbReference>
<comment type="subcellular location">
    <subcellularLocation>
        <location evidence="1 6">Nucleus</location>
    </subcellularLocation>
</comment>
<feature type="region of interest" description="Disordered" evidence="7">
    <location>
        <begin position="1"/>
        <end position="222"/>
    </location>
</feature>
<protein>
    <recommendedName>
        <fullName evidence="6">Transcription elongation factor spt6</fullName>
    </recommendedName>
</protein>
<dbReference type="Pfam" id="PF22706">
    <property type="entry name" value="Tex_central_region"/>
    <property type="match status" value="1"/>
</dbReference>
<dbReference type="InterPro" id="IPR035420">
    <property type="entry name" value="Spt6_SH2"/>
</dbReference>
<dbReference type="Pfam" id="PF14632">
    <property type="entry name" value="SPT6_acidic"/>
    <property type="match status" value="1"/>
</dbReference>
<dbReference type="Pfam" id="PF14633">
    <property type="entry name" value="SH2_2"/>
    <property type="match status" value="1"/>
</dbReference>
<feature type="compositionally biased region" description="Basic residues" evidence="7">
    <location>
        <begin position="107"/>
        <end position="117"/>
    </location>
</feature>
<dbReference type="GO" id="GO:0140673">
    <property type="term" value="P:transcription elongation-coupled chromatin remodeling"/>
    <property type="evidence" value="ECO:0007669"/>
    <property type="project" value="InterPro"/>
</dbReference>
<dbReference type="InterPro" id="IPR037027">
    <property type="entry name" value="YqgF/RNaseH-like_dom_sf"/>
</dbReference>
<dbReference type="InterPro" id="IPR042066">
    <property type="entry name" value="Spt6_death-like"/>
</dbReference>
<dbReference type="InterPro" id="IPR003029">
    <property type="entry name" value="S1_domain"/>
</dbReference>
<evidence type="ECO:0000256" key="6">
    <source>
        <dbReference type="PIRNR" id="PIRNR036947"/>
    </source>
</evidence>
<dbReference type="Gene3D" id="3.30.505.10">
    <property type="entry name" value="SH2 domain"/>
    <property type="match status" value="2"/>
</dbReference>
<dbReference type="CDD" id="cd09928">
    <property type="entry name" value="SH2_Cterm_SPT6_like"/>
    <property type="match status" value="1"/>
</dbReference>
<dbReference type="InterPro" id="IPR035019">
    <property type="entry name" value="Spt6_SH2_N"/>
</dbReference>
<dbReference type="InterPro" id="IPR012337">
    <property type="entry name" value="RNaseH-like_sf"/>
</dbReference>
<dbReference type="PANTHER" id="PTHR10145:SF6">
    <property type="entry name" value="TRANSCRIPTION ELONGATION FACTOR SPT6"/>
    <property type="match status" value="1"/>
</dbReference>
<dbReference type="InterPro" id="IPR055179">
    <property type="entry name" value="Tex-like_central_region"/>
</dbReference>
<dbReference type="InterPro" id="IPR017072">
    <property type="entry name" value="TF_Spt6"/>
</dbReference>
<proteinExistence type="inferred from homology"/>